<dbReference type="PANTHER" id="PTHR31672">
    <property type="entry name" value="BNACNNG10540D PROTEIN"/>
    <property type="match status" value="1"/>
</dbReference>
<dbReference type="AlphaFoldDB" id="A0ABC8WH18"/>
<dbReference type="PANTHER" id="PTHR31672:SF2">
    <property type="entry name" value="F-BOX DOMAIN-CONTAINING PROTEIN"/>
    <property type="match status" value="1"/>
</dbReference>
<reference evidence="3" key="1">
    <citation type="submission" date="2024-06" db="EMBL/GenBank/DDBJ databases">
        <authorList>
            <person name="Ryan C."/>
        </authorList>
    </citation>
    <scope>NUCLEOTIDE SEQUENCE [LARGE SCALE GENOMIC DNA]</scope>
</reference>
<organism evidence="2 3">
    <name type="scientific">Urochloa decumbens</name>
    <dbReference type="NCBI Taxonomy" id="240449"/>
    <lineage>
        <taxon>Eukaryota</taxon>
        <taxon>Viridiplantae</taxon>
        <taxon>Streptophyta</taxon>
        <taxon>Embryophyta</taxon>
        <taxon>Tracheophyta</taxon>
        <taxon>Spermatophyta</taxon>
        <taxon>Magnoliopsida</taxon>
        <taxon>Liliopsida</taxon>
        <taxon>Poales</taxon>
        <taxon>Poaceae</taxon>
        <taxon>PACMAD clade</taxon>
        <taxon>Panicoideae</taxon>
        <taxon>Panicodae</taxon>
        <taxon>Paniceae</taxon>
        <taxon>Melinidinae</taxon>
        <taxon>Urochloa</taxon>
    </lineage>
</organism>
<name>A0ABC8WH18_9POAL</name>
<dbReference type="Proteomes" id="UP001497457">
    <property type="component" value="Chromosome 12b"/>
</dbReference>
<dbReference type="SMART" id="SM00256">
    <property type="entry name" value="FBOX"/>
    <property type="match status" value="1"/>
</dbReference>
<accession>A0ABC8WH18</accession>
<evidence type="ECO:0000259" key="1">
    <source>
        <dbReference type="SMART" id="SM00256"/>
    </source>
</evidence>
<dbReference type="SUPFAM" id="SSF81383">
    <property type="entry name" value="F-box domain"/>
    <property type="match status" value="1"/>
</dbReference>
<dbReference type="InterPro" id="IPR050796">
    <property type="entry name" value="SCF_F-box_component"/>
</dbReference>
<proteinExistence type="predicted"/>
<gene>
    <name evidence="2" type="ORF">URODEC1_LOCUS13949</name>
</gene>
<feature type="domain" description="F-box" evidence="1">
    <location>
        <begin position="11"/>
        <end position="51"/>
    </location>
</feature>
<evidence type="ECO:0000313" key="2">
    <source>
        <dbReference type="EMBL" id="CAL4909784.1"/>
    </source>
</evidence>
<reference evidence="2 3" key="2">
    <citation type="submission" date="2024-10" db="EMBL/GenBank/DDBJ databases">
        <authorList>
            <person name="Ryan C."/>
        </authorList>
    </citation>
    <scope>NUCLEOTIDE SEQUENCE [LARGE SCALE GENOMIC DNA]</scope>
</reference>
<dbReference type="InterPro" id="IPR036047">
    <property type="entry name" value="F-box-like_dom_sf"/>
</dbReference>
<dbReference type="Gene3D" id="1.20.1280.50">
    <property type="match status" value="1"/>
</dbReference>
<dbReference type="Pfam" id="PF00646">
    <property type="entry name" value="F-box"/>
    <property type="match status" value="1"/>
</dbReference>
<dbReference type="NCBIfam" id="TIGR01640">
    <property type="entry name" value="F_box_assoc_1"/>
    <property type="match status" value="1"/>
</dbReference>
<evidence type="ECO:0000313" key="3">
    <source>
        <dbReference type="Proteomes" id="UP001497457"/>
    </source>
</evidence>
<keyword evidence="3" id="KW-1185">Reference proteome</keyword>
<sequence>METTPGSIGALCEDALLEILVRLPSKSVLRCRAVCKSWRRIATGRSFLASHAARQPRQMLVITRSGTVRAVPLSPEPTPAGDGDGMGQRGYLCDPIKRDKRGRYTSGGGSLLASLDGLLVLQQSPGNFVVCNPITRQWSRLPQVCPKTCSTVYPCGFYFHRPSGEYRVLCHVVEAERDSDSAWKYDYTDDYYITSTSGVMPRRLGPAPSSNHPIDKGYEYPVAWREILHWCSFRPEATSKGKILAFHTVAETFRLMARPPGTTSAALLELDGALCAVAFEGTTSLNIWVLQDYESERWMLRDQVVVVQPLKSLRHGLVSVAISDGADVILIRHRYNNSLVNLCDLKEKKVREIELVSFPWFLTFSESLVSHAFFQPPWCFELGPIKFCN</sequence>
<dbReference type="Pfam" id="PF08268">
    <property type="entry name" value="FBA_3"/>
    <property type="match status" value="1"/>
</dbReference>
<protein>
    <recommendedName>
        <fullName evidence="1">F-box domain-containing protein</fullName>
    </recommendedName>
</protein>
<dbReference type="EMBL" id="OZ075122">
    <property type="protein sequence ID" value="CAL4909784.1"/>
    <property type="molecule type" value="Genomic_DNA"/>
</dbReference>
<dbReference type="InterPro" id="IPR001810">
    <property type="entry name" value="F-box_dom"/>
</dbReference>
<dbReference type="InterPro" id="IPR013187">
    <property type="entry name" value="F-box-assoc_dom_typ3"/>
</dbReference>
<dbReference type="InterPro" id="IPR017451">
    <property type="entry name" value="F-box-assoc_interact_dom"/>
</dbReference>